<dbReference type="EMBL" id="CM020619">
    <property type="protein sequence ID" value="KAK1863144.1"/>
    <property type="molecule type" value="Genomic_DNA"/>
</dbReference>
<evidence type="ECO:0000313" key="2">
    <source>
        <dbReference type="Proteomes" id="UP000798662"/>
    </source>
</evidence>
<name>A0ACC3BZ00_PYRYE</name>
<organism evidence="1 2">
    <name type="scientific">Pyropia yezoensis</name>
    <name type="common">Susabi-nori</name>
    <name type="synonym">Porphyra yezoensis</name>
    <dbReference type="NCBI Taxonomy" id="2788"/>
    <lineage>
        <taxon>Eukaryota</taxon>
        <taxon>Rhodophyta</taxon>
        <taxon>Bangiophyceae</taxon>
        <taxon>Bangiales</taxon>
        <taxon>Bangiaceae</taxon>
        <taxon>Pyropia</taxon>
    </lineage>
</organism>
<keyword evidence="2" id="KW-1185">Reference proteome</keyword>
<comment type="caution">
    <text evidence="1">The sequence shown here is derived from an EMBL/GenBank/DDBJ whole genome shotgun (WGS) entry which is preliminary data.</text>
</comment>
<protein>
    <submittedName>
        <fullName evidence="1">Uncharacterized protein</fullName>
    </submittedName>
</protein>
<proteinExistence type="predicted"/>
<accession>A0ACC3BZ00</accession>
<sequence length="1097" mass="118320">MPALGRNWSASPVAARTASALLSLCRTHLPFLLSGRRRARRMLPDGLPGSAPLEGFVTSSAHAATSGPALAVQTCRRPRPDAHRLGQRRYVGARRALLRLPVSCCAHSGGAGGGPDGVEKGLKAQLVVIDGELRAAEDQLTATKTDLVTARAAREEADQQMTDIMVKLERPDLSARAIENLQREYYHARANLASHDVDKKLHTTLLLRLNEKLTRLEADKRSLTLQLQDGSFSPTGARPHAASEAAAGYSLGTSSSRRVPEPVTFPGPVCELIVEMGLARDGLFDDCRAAPDWGALFRPSPIKCLFRVHILPEIRQALKILVQALNHPDRARVPLSCVVASSGAGKTDFFLELASIIQAVSDNNEEVMAALLEDAHFDPQILKDLEGAVVMGITFNSSMMLLTEDEHVAAIPNHAFLHVMLRAIYAEVACLSPDASPQNFADFMAGCRRALGVTLTADIIQAEVAEMLKRRANRGVKNCPLIVLADEVFLVSTTLSKKHYPGYSTSGDATRSYLCKTMSLYGGVVGMSSLLNDDMMRERQTGTLRPVFEMTTLPPFDSEAVFTDYLDQMAEIGLHINTGGELLQWEVKKDESALVKGAYRRSALLAVLTQLVGRHARFTVAVAQALLAAEPGTHVWDVIRQGAVVALVDRYGTLWRSEGGTQVIARALLGQYVRADNEALRLPSGDLITNDEARRLGYVLGSGGEIFEMVLPAFVLFKLLPRYAEPEQQRQVREARDAAAAAAAALPRSGGSGSSSLDSDGSFSDTDVSHDSGSNGIRVGDLDGGRNDNDERDSDVSTVCSEGGGPIVNAAREHPTPVGVAAEVSGLHGLTGLLQSSLRAVVDGKMLWSGSPLAYEIVMCRCEAALAVCRAACVEHYAAITPHMLYGGGQPGVARPDVGGLVPLFGGSGPAYVGSGPLVRRVLIDASVQPSASYVERRKLGVLLSWVRTDKEPMLFGRVWPLQANQAALDAVIFFPAFFDGHPTVVGVQYKTHTQEEKEGKALGFGEVVTMADKLQTAFENWDAWEPHVVLLVAVRRRVSTRFAGSARKASGHVHKKLQNTIVLCEKDVYRYLGPTFSVFVEGLGLLYSSNVTDVQD</sequence>
<dbReference type="Proteomes" id="UP000798662">
    <property type="component" value="Chromosome 2"/>
</dbReference>
<evidence type="ECO:0000313" key="1">
    <source>
        <dbReference type="EMBL" id="KAK1863144.1"/>
    </source>
</evidence>
<reference evidence="1" key="1">
    <citation type="submission" date="2019-11" db="EMBL/GenBank/DDBJ databases">
        <title>Nori genome reveals adaptations in red seaweeds to the harsh intertidal environment.</title>
        <authorList>
            <person name="Wang D."/>
            <person name="Mao Y."/>
        </authorList>
    </citation>
    <scope>NUCLEOTIDE SEQUENCE</scope>
    <source>
        <tissue evidence="1">Gametophyte</tissue>
    </source>
</reference>
<gene>
    <name evidence="1" type="ORF">I4F81_005705</name>
</gene>